<feature type="transmembrane region" description="Helical" evidence="1">
    <location>
        <begin position="180"/>
        <end position="200"/>
    </location>
</feature>
<feature type="transmembrane region" description="Helical" evidence="1">
    <location>
        <begin position="148"/>
        <end position="168"/>
    </location>
</feature>
<evidence type="ECO:0000313" key="3">
    <source>
        <dbReference type="Proteomes" id="UP000216361"/>
    </source>
</evidence>
<sequence length="492" mass="51571">MNLSPTRPPLWLLIAWGIAALVLVLRAGLYPAAMTGDEIWFTESAYQFIATGTPKRLIHPDLVGSATADFLPPVIMLLQAASLAVFGVSAQAVGLPSVVLMLLASTLVYTVARRAGAGPTAAGLAALSVFAAQTILRGALYVRYEGAVLAAFFGFLALVPVPGTLAAVGRGALVGIAGLAYYPTAPFVGLAALLIETGALRVFPTRPSLRTLPGTALGFLIAAAPFLLYVGRYPQEFAAQILSNGAQNYGTAELLHRFADAAFWQGQRETLPETLALILGLVGTLLLPGKRAWAGAIALVALPALIFPFNPRLLGVAVALLLCLIAVWASQPGPLKRLAHLGLAAGTLGGVAMLALMGTVGLLQADGRDGAALGPLLKPYLTAPGPIAADQRAWLALRRDFPEREFLHALPSWAPPQVSVFEPAALRDPNFRVTYALVQTEIAEATLARAPALAHARADGRLVPLARLVLPVRPLPLAKAVPFDLTLYGPPR</sequence>
<feature type="transmembrane region" description="Helical" evidence="1">
    <location>
        <begin position="292"/>
        <end position="307"/>
    </location>
</feature>
<evidence type="ECO:0000256" key="1">
    <source>
        <dbReference type="SAM" id="Phobius"/>
    </source>
</evidence>
<feature type="transmembrane region" description="Helical" evidence="1">
    <location>
        <begin position="341"/>
        <end position="363"/>
    </location>
</feature>
<feature type="transmembrane region" description="Helical" evidence="1">
    <location>
        <begin position="118"/>
        <end position="136"/>
    </location>
</feature>
<keyword evidence="1" id="KW-1133">Transmembrane helix</keyword>
<dbReference type="AlphaFoldDB" id="A0A255XVZ2"/>
<keyword evidence="3" id="KW-1185">Reference proteome</keyword>
<evidence type="ECO:0000313" key="2">
    <source>
        <dbReference type="EMBL" id="OYQ20400.1"/>
    </source>
</evidence>
<dbReference type="RefSeq" id="WP_094407863.1">
    <property type="nucleotide sequence ID" value="NZ_BMJZ01000008.1"/>
</dbReference>
<organism evidence="2 3">
    <name type="scientific">Elstera cyanobacteriorum</name>
    <dbReference type="NCBI Taxonomy" id="2022747"/>
    <lineage>
        <taxon>Bacteria</taxon>
        <taxon>Pseudomonadati</taxon>
        <taxon>Pseudomonadota</taxon>
        <taxon>Alphaproteobacteria</taxon>
        <taxon>Rhodospirillales</taxon>
        <taxon>Rhodospirillaceae</taxon>
        <taxon>Elstera</taxon>
    </lineage>
</organism>
<feature type="transmembrane region" description="Helical" evidence="1">
    <location>
        <begin position="212"/>
        <end position="230"/>
    </location>
</feature>
<gene>
    <name evidence="2" type="ORF">CHR90_04840</name>
</gene>
<feature type="transmembrane region" description="Helical" evidence="1">
    <location>
        <begin position="313"/>
        <end position="329"/>
    </location>
</feature>
<accession>A0A255XVZ2</accession>
<dbReference type="OrthoDB" id="9873998at2"/>
<keyword evidence="1" id="KW-0472">Membrane</keyword>
<comment type="caution">
    <text evidence="2">The sequence shown here is derived from an EMBL/GenBank/DDBJ whole genome shotgun (WGS) entry which is preliminary data.</text>
</comment>
<reference evidence="2 3" key="1">
    <citation type="submission" date="2017-07" db="EMBL/GenBank/DDBJ databases">
        <title>Elstera cyanobacteriorum sp. nov., a novel bacterium isolated from cyanobacterial aggregates in a eutrophic lake.</title>
        <authorList>
            <person name="Cai H."/>
        </authorList>
    </citation>
    <scope>NUCLEOTIDE SEQUENCE [LARGE SCALE GENOMIC DNA]</scope>
    <source>
        <strain evidence="2 3">TH019</strain>
    </source>
</reference>
<proteinExistence type="predicted"/>
<protein>
    <submittedName>
        <fullName evidence="2">Uncharacterized protein</fullName>
    </submittedName>
</protein>
<name>A0A255XVZ2_9PROT</name>
<dbReference type="Proteomes" id="UP000216361">
    <property type="component" value="Unassembled WGS sequence"/>
</dbReference>
<keyword evidence="1" id="KW-0812">Transmembrane</keyword>
<dbReference type="EMBL" id="NOXS01000028">
    <property type="protein sequence ID" value="OYQ20400.1"/>
    <property type="molecule type" value="Genomic_DNA"/>
</dbReference>